<reference evidence="10 11" key="1">
    <citation type="journal article" date="2021" name="Nat. Commun.">
        <title>Incipient diploidization of the medicinal plant Perilla within 10,000 years.</title>
        <authorList>
            <person name="Zhang Y."/>
            <person name="Shen Q."/>
            <person name="Leng L."/>
            <person name="Zhang D."/>
            <person name="Chen S."/>
            <person name="Shi Y."/>
            <person name="Ning Z."/>
            <person name="Chen S."/>
        </authorList>
    </citation>
    <scope>NUCLEOTIDE SEQUENCE [LARGE SCALE GENOMIC DNA]</scope>
    <source>
        <strain evidence="11">cv. PC099</strain>
    </source>
</reference>
<dbReference type="InterPro" id="IPR003613">
    <property type="entry name" value="Ubox_domain"/>
</dbReference>
<dbReference type="Pfam" id="PF23568">
    <property type="entry name" value="ARM_LIN"/>
    <property type="match status" value="1"/>
</dbReference>
<dbReference type="SMART" id="SM00504">
    <property type="entry name" value="Ubox"/>
    <property type="match status" value="1"/>
</dbReference>
<dbReference type="PROSITE" id="PS50294">
    <property type="entry name" value="WD_REPEATS_REGION"/>
    <property type="match status" value="2"/>
</dbReference>
<evidence type="ECO:0000256" key="8">
    <source>
        <dbReference type="SAM" id="MobiDB-lite"/>
    </source>
</evidence>
<evidence type="ECO:0000256" key="5">
    <source>
        <dbReference type="ARBA" id="ARBA00022679"/>
    </source>
</evidence>
<evidence type="ECO:0000256" key="6">
    <source>
        <dbReference type="ARBA" id="ARBA00022737"/>
    </source>
</evidence>
<dbReference type="InterPro" id="IPR056514">
    <property type="entry name" value="ARM_LIN_2nd"/>
</dbReference>
<dbReference type="SUPFAM" id="SSF50978">
    <property type="entry name" value="WD40 repeat-like"/>
    <property type="match status" value="1"/>
</dbReference>
<comment type="caution">
    <text evidence="10">The sequence shown here is derived from an EMBL/GenBank/DDBJ whole genome shotgun (WGS) entry which is preliminary data.</text>
</comment>
<proteinExistence type="predicted"/>
<dbReference type="GO" id="GO:0061630">
    <property type="term" value="F:ubiquitin protein ligase activity"/>
    <property type="evidence" value="ECO:0007669"/>
    <property type="project" value="UniProtKB-EC"/>
</dbReference>
<feature type="repeat" description="WD" evidence="7">
    <location>
        <begin position="1233"/>
        <end position="1246"/>
    </location>
</feature>
<evidence type="ECO:0000256" key="2">
    <source>
        <dbReference type="ARBA" id="ARBA00004906"/>
    </source>
</evidence>
<dbReference type="GO" id="GO:0016567">
    <property type="term" value="P:protein ubiquitination"/>
    <property type="evidence" value="ECO:0007669"/>
    <property type="project" value="InterPro"/>
</dbReference>
<feature type="compositionally biased region" description="Polar residues" evidence="8">
    <location>
        <begin position="391"/>
        <end position="405"/>
    </location>
</feature>
<dbReference type="Proteomes" id="UP001190926">
    <property type="component" value="Unassembled WGS sequence"/>
</dbReference>
<evidence type="ECO:0000313" key="11">
    <source>
        <dbReference type="Proteomes" id="UP001190926"/>
    </source>
</evidence>
<name>A0AAD4IXC3_PERFH</name>
<dbReference type="PROSITE" id="PS51698">
    <property type="entry name" value="U_BOX"/>
    <property type="match status" value="1"/>
</dbReference>
<feature type="repeat" description="WD" evidence="7">
    <location>
        <begin position="1258"/>
        <end position="1292"/>
    </location>
</feature>
<dbReference type="InterPro" id="IPR001680">
    <property type="entry name" value="WD40_rpt"/>
</dbReference>
<accession>A0AAD4IXC3</accession>
<protein>
    <recommendedName>
        <fullName evidence="3">RING-type E3 ubiquitin transferase</fullName>
        <ecNumber evidence="3">2.3.2.27</ecNumber>
    </recommendedName>
</protein>
<evidence type="ECO:0000256" key="7">
    <source>
        <dbReference type="PROSITE-ProRule" id="PRU00221"/>
    </source>
</evidence>
<dbReference type="InterPro" id="IPR036322">
    <property type="entry name" value="WD40_repeat_dom_sf"/>
</dbReference>
<feature type="compositionally biased region" description="Polar residues" evidence="8">
    <location>
        <begin position="499"/>
        <end position="521"/>
    </location>
</feature>
<keyword evidence="5" id="KW-0808">Transferase</keyword>
<dbReference type="CDD" id="cd16664">
    <property type="entry name" value="RING-Ubox_PUB"/>
    <property type="match status" value="1"/>
</dbReference>
<dbReference type="PROSITE" id="PS50082">
    <property type="entry name" value="WD_REPEATS_2"/>
    <property type="match status" value="3"/>
</dbReference>
<dbReference type="Pfam" id="PF23654">
    <property type="entry name" value="ARM_LIN_2nd"/>
    <property type="match status" value="1"/>
</dbReference>
<keyword evidence="11" id="KW-1185">Reference proteome</keyword>
<dbReference type="InterPro" id="IPR016024">
    <property type="entry name" value="ARM-type_fold"/>
</dbReference>
<dbReference type="SUPFAM" id="SSF48371">
    <property type="entry name" value="ARM repeat"/>
    <property type="match status" value="1"/>
</dbReference>
<evidence type="ECO:0000313" key="10">
    <source>
        <dbReference type="EMBL" id="KAH6823024.1"/>
    </source>
</evidence>
<dbReference type="InterPro" id="IPR013083">
    <property type="entry name" value="Znf_RING/FYVE/PHD"/>
</dbReference>
<dbReference type="InterPro" id="IPR056512">
    <property type="entry name" value="LIN_N"/>
</dbReference>
<dbReference type="Pfam" id="PF00400">
    <property type="entry name" value="WD40"/>
    <property type="match status" value="2"/>
</dbReference>
<dbReference type="SUPFAM" id="SSF57850">
    <property type="entry name" value="RING/U-box"/>
    <property type="match status" value="1"/>
</dbReference>
<dbReference type="PANTHER" id="PTHR47446">
    <property type="entry name" value="RING-TYPE E3 UBIQUITIN TRANSFERASE"/>
    <property type="match status" value="1"/>
</dbReference>
<organism evidence="10 11">
    <name type="scientific">Perilla frutescens var. hirtella</name>
    <name type="common">Perilla citriodora</name>
    <name type="synonym">Perilla setoyensis</name>
    <dbReference type="NCBI Taxonomy" id="608512"/>
    <lineage>
        <taxon>Eukaryota</taxon>
        <taxon>Viridiplantae</taxon>
        <taxon>Streptophyta</taxon>
        <taxon>Embryophyta</taxon>
        <taxon>Tracheophyta</taxon>
        <taxon>Spermatophyta</taxon>
        <taxon>Magnoliopsida</taxon>
        <taxon>eudicotyledons</taxon>
        <taxon>Gunneridae</taxon>
        <taxon>Pentapetalae</taxon>
        <taxon>asterids</taxon>
        <taxon>lamiids</taxon>
        <taxon>Lamiales</taxon>
        <taxon>Lamiaceae</taxon>
        <taxon>Nepetoideae</taxon>
        <taxon>Elsholtzieae</taxon>
        <taxon>Perilla</taxon>
    </lineage>
</organism>
<sequence length="1502" mass="166969">MAGNYRFKMEQNDIVASLISTVGSFIQNRLVDKEERLRHKEQCAERLAAENGSPHNDTEVVCYSDQAVLANLDWGIDALEEAMSTSHVETKMARLDYAEKMLQVCAMLNSRQKTAGVPNFYLSAWAHLNLSYLWKLRDDSHNAVLHILDMFVVDPFFSRIDFAPELWKTIFLPHMSSIVGWYSEERRRIVMEVIPDASDLSFTVDFDHYFNESLVMSVRPEQAEKIQQLEQLYGQSLDENTKLYAKYYKDCINYDSATSRKAIPMFPIAEPPVTPLHDFSSCSIPDYVKFGPILPKSAGFSLVLNHKARTRDAPRTRPVSTSENVQHSAGWDVVNEIPEECEDSGDDSDAYTEAMDRSNEMIPVGFLAEKDDDIVSVLTSRSIRSNKDVETASSRQSLRAVSQRQSPHNSTPSDSPTTPCSRTSSPKSARSYGKMQASMLRLLSTRAVDSISNSLPISPFPCNDNSSISSTEADDEMTEKIKSPRKSVHQARYSRQALPKSSLNQGDDGSLSYVSSPTSEAMTPKSRPPKDFVCPITGQIFNDPVTLETGQTYERKAIQEWMSRGNTTCPITRQPLSAASLPKTNYVLKRLITSWKDQHPELAQEFSCIETPHNYLSNDIPPESVLSQASSLPSQRSISNEVDHKPQRFTRAAALSASPTSVISQTSVEAVINGLKPYILCLCNSEDLQECEDAILEIVKIWADSNVGSGIHSYLSSPTIINGFLEILSASLNKDVLRTTIYILSQLICSDDRVGDLLTSIDSDFYCLADLLRKGLAEAAVLVYLLRPSFSQLSSHNLMTTLLHIISKKSEDHLGYQYAIAPKDAAIALLEQIVVGGDESEKSHNAMSVIKENGVPALLNCLDRVDGRQSILSILLYCIRIDTACKSSVASKIELSPILELFHGGNDSVRGICIEFLCELVQMGRRTFSNQILQIIKDEGTFSTMHTLLVYLQMSPMVQKPAIATLLLQLDLLAAPRKMSIYREEAMEALLEALQRKDFPSSQVMALGTLSSLSGHFSSSRKTYMECWLLKTAGFEQPYNAMMRGEETKTNEAELAEMKEEEKAARTWEKRMAFVLSNHEKGMIFKALEECLLSNSIEIAKPSLVVATWLVYMLYSFPDCGIRDVARKALLDKFINVLQSSKNLEEKILAALALRGFVSEPGGLNEMGMYAKSIWKTLRRLKKSCTVVHDIMKALMNLPYMDAAELWSCVEGPELDAAMNGEILSMLHIRNRLISSHSDGTIKVWDTGKRAPRLMQEAREHTKAVTCLYVPPSCDKLYSGSLDKTIRVWSIRQEEIHCIQVHDVKEAVVALAANASVACFSSQANGVKVYNWSGVPKHISFNNKVKCLQLDGDKLYCGCSGYSIQEVDLRTHTSSAFYSGAKKLLGKQTVFSLQIQDGFLYATGSSVDGIAGKVFKLSSKAVVGTLATGLDIQQSSVNNDFIFTATKCGIVEVWLKERVTKIAYIKMGSSGHARMTSIASDIDGQKLFAGTSDGKLQVWSLD</sequence>
<dbReference type="InterPro" id="IPR011989">
    <property type="entry name" value="ARM-like"/>
</dbReference>
<evidence type="ECO:0000256" key="3">
    <source>
        <dbReference type="ARBA" id="ARBA00012483"/>
    </source>
</evidence>
<evidence type="ECO:0000256" key="1">
    <source>
        <dbReference type="ARBA" id="ARBA00000900"/>
    </source>
</evidence>
<gene>
    <name evidence="10" type="ORF">C2S53_020427</name>
</gene>
<evidence type="ECO:0000256" key="4">
    <source>
        <dbReference type="ARBA" id="ARBA00022574"/>
    </source>
</evidence>
<comment type="pathway">
    <text evidence="2">Protein modification; protein ubiquitination.</text>
</comment>
<dbReference type="SMART" id="SM00320">
    <property type="entry name" value="WD40"/>
    <property type="match status" value="3"/>
</dbReference>
<feature type="region of interest" description="Disordered" evidence="8">
    <location>
        <begin position="453"/>
        <end position="529"/>
    </location>
</feature>
<keyword evidence="4 7" id="KW-0853">WD repeat</keyword>
<dbReference type="InterPro" id="IPR052858">
    <property type="entry name" value="E3_ubiquitin-ligase_LIN"/>
</dbReference>
<dbReference type="Gene3D" id="1.25.10.10">
    <property type="entry name" value="Leucine-rich Repeat Variant"/>
    <property type="match status" value="1"/>
</dbReference>
<feature type="repeat" description="WD" evidence="7">
    <location>
        <begin position="1475"/>
        <end position="1502"/>
    </location>
</feature>
<feature type="domain" description="U-box" evidence="9">
    <location>
        <begin position="527"/>
        <end position="602"/>
    </location>
</feature>
<feature type="compositionally biased region" description="Low complexity" evidence="8">
    <location>
        <begin position="406"/>
        <end position="428"/>
    </location>
</feature>
<dbReference type="InterPro" id="IPR055566">
    <property type="entry name" value="ARM_LIN"/>
</dbReference>
<comment type="catalytic activity">
    <reaction evidence="1">
        <text>S-ubiquitinyl-[E2 ubiquitin-conjugating enzyme]-L-cysteine + [acceptor protein]-L-lysine = [E2 ubiquitin-conjugating enzyme]-L-cysteine + N(6)-ubiquitinyl-[acceptor protein]-L-lysine.</text>
        <dbReference type="EC" id="2.3.2.27"/>
    </reaction>
</comment>
<dbReference type="EC" id="2.3.2.27" evidence="3"/>
<dbReference type="Pfam" id="PF04564">
    <property type="entry name" value="U-box"/>
    <property type="match status" value="1"/>
</dbReference>
<dbReference type="PANTHER" id="PTHR47446:SF3">
    <property type="entry name" value="RING-TYPE E3 UBIQUITIN TRANSFERASE"/>
    <property type="match status" value="1"/>
</dbReference>
<dbReference type="InterPro" id="IPR020472">
    <property type="entry name" value="WD40_PAC1"/>
</dbReference>
<dbReference type="Gene3D" id="2.130.10.10">
    <property type="entry name" value="YVTN repeat-like/Quinoprotein amine dehydrogenase"/>
    <property type="match status" value="2"/>
</dbReference>
<dbReference type="Gene3D" id="3.30.40.10">
    <property type="entry name" value="Zinc/RING finger domain, C3HC4 (zinc finger)"/>
    <property type="match status" value="1"/>
</dbReference>
<dbReference type="InterPro" id="IPR015943">
    <property type="entry name" value="WD40/YVTN_repeat-like_dom_sf"/>
</dbReference>
<feature type="region of interest" description="Disordered" evidence="8">
    <location>
        <begin position="384"/>
        <end position="434"/>
    </location>
</feature>
<evidence type="ECO:0000259" key="9">
    <source>
        <dbReference type="PROSITE" id="PS51698"/>
    </source>
</evidence>
<dbReference type="EMBL" id="SDAM02001101">
    <property type="protein sequence ID" value="KAH6823024.1"/>
    <property type="molecule type" value="Genomic_DNA"/>
</dbReference>
<dbReference type="InterPro" id="IPR045210">
    <property type="entry name" value="RING-Ubox_PUB"/>
</dbReference>
<dbReference type="Pfam" id="PF23628">
    <property type="entry name" value="ARM_LIN_C"/>
    <property type="match status" value="1"/>
</dbReference>
<keyword evidence="6" id="KW-0677">Repeat</keyword>
<dbReference type="PRINTS" id="PR00320">
    <property type="entry name" value="GPROTEINBRPT"/>
</dbReference>